<evidence type="ECO:0000259" key="3">
    <source>
        <dbReference type="SMART" id="SM00903"/>
    </source>
</evidence>
<dbReference type="InterPro" id="IPR012349">
    <property type="entry name" value="Split_barrel_FMN-bd"/>
</dbReference>
<feature type="compositionally biased region" description="Polar residues" evidence="2">
    <location>
        <begin position="29"/>
        <end position="39"/>
    </location>
</feature>
<dbReference type="EMBL" id="JAULSU010000002">
    <property type="protein sequence ID" value="KAK0626750.1"/>
    <property type="molecule type" value="Genomic_DNA"/>
</dbReference>
<dbReference type="PANTHER" id="PTHR30466">
    <property type="entry name" value="FLAVIN REDUCTASE"/>
    <property type="match status" value="1"/>
</dbReference>
<proteinExistence type="predicted"/>
<evidence type="ECO:0000313" key="5">
    <source>
        <dbReference type="Proteomes" id="UP001175000"/>
    </source>
</evidence>
<dbReference type="SUPFAM" id="SSF50475">
    <property type="entry name" value="FMN-binding split barrel"/>
    <property type="match status" value="1"/>
</dbReference>
<dbReference type="Gene3D" id="2.30.110.10">
    <property type="entry name" value="Electron Transport, Fmn-binding Protein, Chain A"/>
    <property type="match status" value="1"/>
</dbReference>
<name>A0AA40C6H7_9PEZI</name>
<feature type="region of interest" description="Disordered" evidence="2">
    <location>
        <begin position="1"/>
        <end position="69"/>
    </location>
</feature>
<evidence type="ECO:0000256" key="2">
    <source>
        <dbReference type="SAM" id="MobiDB-lite"/>
    </source>
</evidence>
<reference evidence="4" key="1">
    <citation type="submission" date="2023-06" db="EMBL/GenBank/DDBJ databases">
        <title>Genome-scale phylogeny and comparative genomics of the fungal order Sordariales.</title>
        <authorList>
            <consortium name="Lawrence Berkeley National Laboratory"/>
            <person name="Hensen N."/>
            <person name="Bonometti L."/>
            <person name="Westerberg I."/>
            <person name="Brannstrom I.O."/>
            <person name="Guillou S."/>
            <person name="Cros-Aarteil S."/>
            <person name="Calhoun S."/>
            <person name="Haridas S."/>
            <person name="Kuo A."/>
            <person name="Mondo S."/>
            <person name="Pangilinan J."/>
            <person name="Riley R."/>
            <person name="Labutti K."/>
            <person name="Andreopoulos B."/>
            <person name="Lipzen A."/>
            <person name="Chen C."/>
            <person name="Yanf M."/>
            <person name="Daum C."/>
            <person name="Ng V."/>
            <person name="Clum A."/>
            <person name="Steindorff A."/>
            <person name="Ohm R."/>
            <person name="Martin F."/>
            <person name="Silar P."/>
            <person name="Natvig D."/>
            <person name="Lalanne C."/>
            <person name="Gautier V."/>
            <person name="Ament-Velasquez S.L."/>
            <person name="Kruys A."/>
            <person name="Hutchinson M.I."/>
            <person name="Powell A.J."/>
            <person name="Barry K."/>
            <person name="Miller A.N."/>
            <person name="Grigoriev I.V."/>
            <person name="Debuchy R."/>
            <person name="Gladieux P."/>
            <person name="Thoren M.H."/>
            <person name="Johannesson H."/>
        </authorList>
    </citation>
    <scope>NUCLEOTIDE SEQUENCE</scope>
    <source>
        <strain evidence="4">CBS 606.72</strain>
    </source>
</reference>
<dbReference type="GO" id="GO:0042602">
    <property type="term" value="F:riboflavin reductase (NADPH) activity"/>
    <property type="evidence" value="ECO:0007669"/>
    <property type="project" value="TreeGrafter"/>
</dbReference>
<feature type="compositionally biased region" description="Polar residues" evidence="2">
    <location>
        <begin position="1"/>
        <end position="20"/>
    </location>
</feature>
<sequence>MHRAAQFSQATSGSNSNTSQRGHHRNLHITASQHHSWTITPPREPSAHPHASPTTPPPPTPTDGHHLTPLSRDLRTLMRLLPHSVVVCTSTSPSNPKTHRPPTPRAMTMSSFTSLALTPTPVVSFNISVPSRTYDAVEATRRFNIHVLADDVNGARIADWLAKGNAGGRKVFETLEKECECTFLEGGTEGEPPVLKGEGVLYVLRCRLLEEPDRGLVRVRDHVIVLGEVIEILEGGAGVEGEREGKRKRKHERFGLLYADRRYRQLGNCITPAKDHG</sequence>
<dbReference type="SMART" id="SM00903">
    <property type="entry name" value="Flavin_Reduct"/>
    <property type="match status" value="1"/>
</dbReference>
<feature type="domain" description="Flavin reductase like" evidence="3">
    <location>
        <begin position="78"/>
        <end position="265"/>
    </location>
</feature>
<evidence type="ECO:0000256" key="1">
    <source>
        <dbReference type="ARBA" id="ARBA00023002"/>
    </source>
</evidence>
<protein>
    <submittedName>
        <fullName evidence="4">Flavin reductase like domain-containing protein</fullName>
    </submittedName>
</protein>
<dbReference type="AlphaFoldDB" id="A0AA40C6H7"/>
<keyword evidence="5" id="KW-1185">Reference proteome</keyword>
<dbReference type="Pfam" id="PF01613">
    <property type="entry name" value="Flavin_Reduct"/>
    <property type="match status" value="1"/>
</dbReference>
<organism evidence="4 5">
    <name type="scientific">Immersiella caudata</name>
    <dbReference type="NCBI Taxonomy" id="314043"/>
    <lineage>
        <taxon>Eukaryota</taxon>
        <taxon>Fungi</taxon>
        <taxon>Dikarya</taxon>
        <taxon>Ascomycota</taxon>
        <taxon>Pezizomycotina</taxon>
        <taxon>Sordariomycetes</taxon>
        <taxon>Sordariomycetidae</taxon>
        <taxon>Sordariales</taxon>
        <taxon>Lasiosphaeriaceae</taxon>
        <taxon>Immersiella</taxon>
    </lineage>
</organism>
<dbReference type="InterPro" id="IPR002563">
    <property type="entry name" value="Flavin_Rdtase-like_dom"/>
</dbReference>
<evidence type="ECO:0000313" key="4">
    <source>
        <dbReference type="EMBL" id="KAK0626750.1"/>
    </source>
</evidence>
<dbReference type="GO" id="GO:0010181">
    <property type="term" value="F:FMN binding"/>
    <property type="evidence" value="ECO:0007669"/>
    <property type="project" value="InterPro"/>
</dbReference>
<gene>
    <name evidence="4" type="ORF">B0T14DRAFT_562634</name>
</gene>
<dbReference type="Proteomes" id="UP001175000">
    <property type="component" value="Unassembled WGS sequence"/>
</dbReference>
<keyword evidence="1" id="KW-0560">Oxidoreductase</keyword>
<comment type="caution">
    <text evidence="4">The sequence shown here is derived from an EMBL/GenBank/DDBJ whole genome shotgun (WGS) entry which is preliminary data.</text>
</comment>
<dbReference type="PANTHER" id="PTHR30466:SF1">
    <property type="entry name" value="FMN REDUCTASE (NADH) RUTF"/>
    <property type="match status" value="1"/>
</dbReference>
<accession>A0AA40C6H7</accession>
<dbReference type="InterPro" id="IPR050268">
    <property type="entry name" value="NADH-dep_flavin_reductase"/>
</dbReference>